<feature type="domain" description="4Fe-4S ferredoxin-type" evidence="1">
    <location>
        <begin position="109"/>
        <end position="128"/>
    </location>
</feature>
<dbReference type="Gene3D" id="3.30.70.20">
    <property type="match status" value="1"/>
</dbReference>
<dbReference type="EMBL" id="JAUSVL010000001">
    <property type="protein sequence ID" value="MDQ0291155.1"/>
    <property type="molecule type" value="Genomic_DNA"/>
</dbReference>
<dbReference type="SUPFAM" id="SSF54862">
    <property type="entry name" value="4Fe-4S ferredoxins"/>
    <property type="match status" value="2"/>
</dbReference>
<evidence type="ECO:0000259" key="1">
    <source>
        <dbReference type="PROSITE" id="PS51379"/>
    </source>
</evidence>
<feature type="domain" description="4Fe-4S ferredoxin-type" evidence="1">
    <location>
        <begin position="136"/>
        <end position="167"/>
    </location>
</feature>
<keyword evidence="3" id="KW-1185">Reference proteome</keyword>
<dbReference type="Proteomes" id="UP001238163">
    <property type="component" value="Unassembled WGS sequence"/>
</dbReference>
<proteinExistence type="predicted"/>
<sequence>MERRDFFQKALAVLLALPFVGWLRRGKSAGGPLLWQIDPKKCIQCGRCATECVLKPSAVKCVHQYASCGYCEFCSGFFHNQYRQLDTGAENQRCPTGALKRRYVEGPYFEYTIDEQLCNGCGRCVKGCADFGNGSLFLQVRRDLCVNCNQCGIAMACPSQAFVRVPHDQPYLYKHAPKEPAT</sequence>
<organism evidence="2 3">
    <name type="scientific">Oligosphaera ethanolica</name>
    <dbReference type="NCBI Taxonomy" id="760260"/>
    <lineage>
        <taxon>Bacteria</taxon>
        <taxon>Pseudomonadati</taxon>
        <taxon>Lentisphaerota</taxon>
        <taxon>Oligosphaeria</taxon>
        <taxon>Oligosphaerales</taxon>
        <taxon>Oligosphaeraceae</taxon>
        <taxon>Oligosphaera</taxon>
    </lineage>
</organism>
<dbReference type="PROSITE" id="PS51379">
    <property type="entry name" value="4FE4S_FER_2"/>
    <property type="match status" value="3"/>
</dbReference>
<comment type="caution">
    <text evidence="2">The sequence shown here is derived from an EMBL/GenBank/DDBJ whole genome shotgun (WGS) entry which is preliminary data.</text>
</comment>
<gene>
    <name evidence="2" type="ORF">J3R75_003262</name>
</gene>
<dbReference type="Pfam" id="PF00037">
    <property type="entry name" value="Fer4"/>
    <property type="match status" value="1"/>
</dbReference>
<accession>A0AAE3VIQ9</accession>
<name>A0AAE3VIQ9_9BACT</name>
<feature type="domain" description="4Fe-4S ferredoxin-type" evidence="1">
    <location>
        <begin position="33"/>
        <end position="52"/>
    </location>
</feature>
<protein>
    <submittedName>
        <fullName evidence="2">Electron transport complex protein RnfB</fullName>
    </submittedName>
</protein>
<evidence type="ECO:0000313" key="3">
    <source>
        <dbReference type="Proteomes" id="UP001238163"/>
    </source>
</evidence>
<dbReference type="InterPro" id="IPR017896">
    <property type="entry name" value="4Fe4S_Fe-S-bd"/>
</dbReference>
<reference evidence="2" key="1">
    <citation type="submission" date="2023-07" db="EMBL/GenBank/DDBJ databases">
        <title>Genomic Encyclopedia of Type Strains, Phase IV (KMG-IV): sequencing the most valuable type-strain genomes for metagenomic binning, comparative biology and taxonomic classification.</title>
        <authorList>
            <person name="Goeker M."/>
        </authorList>
    </citation>
    <scope>NUCLEOTIDE SEQUENCE</scope>
    <source>
        <strain evidence="2">DSM 24202</strain>
    </source>
</reference>
<dbReference type="RefSeq" id="WP_307263534.1">
    <property type="nucleotide sequence ID" value="NZ_JAUSVL010000001.1"/>
</dbReference>
<evidence type="ECO:0000313" key="2">
    <source>
        <dbReference type="EMBL" id="MDQ0291155.1"/>
    </source>
</evidence>
<dbReference type="AlphaFoldDB" id="A0AAE3VIQ9"/>